<dbReference type="EMBL" id="CAJOBF010014289">
    <property type="protein sequence ID" value="CAF4337902.1"/>
    <property type="molecule type" value="Genomic_DNA"/>
</dbReference>
<reference evidence="2" key="1">
    <citation type="submission" date="2021-02" db="EMBL/GenBank/DDBJ databases">
        <authorList>
            <person name="Nowell W R."/>
        </authorList>
    </citation>
    <scope>NUCLEOTIDE SEQUENCE</scope>
</reference>
<evidence type="ECO:0000313" key="4">
    <source>
        <dbReference type="EMBL" id="CAF4365973.1"/>
    </source>
</evidence>
<keyword evidence="5" id="KW-1185">Reference proteome</keyword>
<accession>A0A816ZXQ9</accession>
<dbReference type="Proteomes" id="UP000663842">
    <property type="component" value="Unassembled WGS sequence"/>
</dbReference>
<proteinExistence type="predicted"/>
<feature type="non-terminal residue" evidence="2">
    <location>
        <position position="1"/>
    </location>
</feature>
<gene>
    <name evidence="4" type="ORF">OVN521_LOCUS33323</name>
    <name evidence="3" type="ORF">UXM345_LOCUS35354</name>
    <name evidence="1" type="ORF">WKI299_LOCUS15938</name>
    <name evidence="2" type="ORF">XDN619_LOCUS33709</name>
</gene>
<evidence type="ECO:0000313" key="1">
    <source>
        <dbReference type="EMBL" id="CAF2080000.1"/>
    </source>
</evidence>
<dbReference type="EMBL" id="CAJNRF010006277">
    <property type="protein sequence ID" value="CAF2080000.1"/>
    <property type="molecule type" value="Genomic_DNA"/>
</dbReference>
<comment type="caution">
    <text evidence="2">The sequence shown here is derived from an EMBL/GenBank/DDBJ whole genome shotgun (WGS) entry which is preliminary data.</text>
</comment>
<protein>
    <submittedName>
        <fullName evidence="2">Uncharacterized protein</fullName>
    </submittedName>
</protein>
<name>A0A816ZXQ9_9BILA</name>
<evidence type="ECO:0000313" key="2">
    <source>
        <dbReference type="EMBL" id="CAF2219136.1"/>
    </source>
</evidence>
<dbReference type="Proteomes" id="UP000663887">
    <property type="component" value="Unassembled WGS sequence"/>
</dbReference>
<dbReference type="EMBL" id="CAJNRG010017194">
    <property type="protein sequence ID" value="CAF2219136.1"/>
    <property type="molecule type" value="Genomic_DNA"/>
</dbReference>
<sequence>MANGDSIDRNNKQWNAHTAEIVPHDNIHYGDSTYFLIIRIDAVQLLYTHVFAEPQTSYSKTIQLGILFTAGYTLFEKENFH</sequence>
<dbReference type="AlphaFoldDB" id="A0A816ZXQ9"/>
<dbReference type="Proteomes" id="UP000663856">
    <property type="component" value="Unassembled WGS sequence"/>
</dbReference>
<evidence type="ECO:0000313" key="5">
    <source>
        <dbReference type="Proteomes" id="UP000663866"/>
    </source>
</evidence>
<evidence type="ECO:0000313" key="3">
    <source>
        <dbReference type="EMBL" id="CAF4337902.1"/>
    </source>
</evidence>
<organism evidence="2 6">
    <name type="scientific">Rotaria magnacalcarata</name>
    <dbReference type="NCBI Taxonomy" id="392030"/>
    <lineage>
        <taxon>Eukaryota</taxon>
        <taxon>Metazoa</taxon>
        <taxon>Spiralia</taxon>
        <taxon>Gnathifera</taxon>
        <taxon>Rotifera</taxon>
        <taxon>Eurotatoria</taxon>
        <taxon>Bdelloidea</taxon>
        <taxon>Philodinida</taxon>
        <taxon>Philodinidae</taxon>
        <taxon>Rotaria</taxon>
    </lineage>
</organism>
<dbReference type="EMBL" id="CAJOBG010034057">
    <property type="protein sequence ID" value="CAF4365973.1"/>
    <property type="molecule type" value="Genomic_DNA"/>
</dbReference>
<evidence type="ECO:0000313" key="6">
    <source>
        <dbReference type="Proteomes" id="UP000663887"/>
    </source>
</evidence>
<dbReference type="Proteomes" id="UP000663866">
    <property type="component" value="Unassembled WGS sequence"/>
</dbReference>